<dbReference type="Gene3D" id="3.40.50.740">
    <property type="match status" value="1"/>
</dbReference>
<evidence type="ECO:0000256" key="6">
    <source>
        <dbReference type="ARBA" id="ARBA00022723"/>
    </source>
</evidence>
<reference evidence="12" key="1">
    <citation type="journal article" date="2014" name="Int. J. Syst. Evol. Microbiol.">
        <title>Complete genome sequence of Corynebacterium casei LMG S-19264T (=DSM 44701T), isolated from a smear-ripened cheese.</title>
        <authorList>
            <consortium name="US DOE Joint Genome Institute (JGI-PGF)"/>
            <person name="Walter F."/>
            <person name="Albersmeier A."/>
            <person name="Kalinowski J."/>
            <person name="Ruckert C."/>
        </authorList>
    </citation>
    <scope>NUCLEOTIDE SEQUENCE</scope>
    <source>
        <strain evidence="12">CGMCC 1.15360</strain>
    </source>
</reference>
<dbReference type="InterPro" id="IPR041953">
    <property type="entry name" value="YdeP_MopB"/>
</dbReference>
<dbReference type="SUPFAM" id="SSF50692">
    <property type="entry name" value="ADC-like"/>
    <property type="match status" value="1"/>
</dbReference>
<name>A0A916Z3M9_9SPHN</name>
<evidence type="ECO:0000256" key="4">
    <source>
        <dbReference type="ARBA" id="ARBA00022485"/>
    </source>
</evidence>
<protein>
    <submittedName>
        <fullName evidence="12">Molybdopterin-containing oxidoreductase formate dehydrogenase</fullName>
    </submittedName>
</protein>
<dbReference type="AlphaFoldDB" id="A0A916Z3M9"/>
<evidence type="ECO:0000256" key="3">
    <source>
        <dbReference type="ARBA" id="ARBA00010312"/>
    </source>
</evidence>
<feature type="compositionally biased region" description="Basic and acidic residues" evidence="10">
    <location>
        <begin position="1"/>
        <end position="10"/>
    </location>
</feature>
<dbReference type="SUPFAM" id="SSF53706">
    <property type="entry name" value="Formate dehydrogenase/DMSO reductase, domains 1-3"/>
    <property type="match status" value="1"/>
</dbReference>
<keyword evidence="9" id="KW-0411">Iron-sulfur</keyword>
<evidence type="ECO:0000256" key="7">
    <source>
        <dbReference type="ARBA" id="ARBA00023002"/>
    </source>
</evidence>
<evidence type="ECO:0000313" key="13">
    <source>
        <dbReference type="Proteomes" id="UP000612349"/>
    </source>
</evidence>
<proteinExistence type="inferred from homology"/>
<keyword evidence="8" id="KW-0408">Iron</keyword>
<dbReference type="PANTHER" id="PTHR43105:SF4">
    <property type="entry name" value="PROTEIN YDEP"/>
    <property type="match status" value="1"/>
</dbReference>
<dbReference type="OrthoDB" id="5287431at2"/>
<dbReference type="PIRSF" id="PIRSF000144">
    <property type="entry name" value="CbbBc"/>
    <property type="match status" value="1"/>
</dbReference>
<accession>A0A916Z3M9</accession>
<dbReference type="GO" id="GO:0030151">
    <property type="term" value="F:molybdenum ion binding"/>
    <property type="evidence" value="ECO:0007669"/>
    <property type="project" value="InterPro"/>
</dbReference>
<reference evidence="12" key="2">
    <citation type="submission" date="2020-09" db="EMBL/GenBank/DDBJ databases">
        <authorList>
            <person name="Sun Q."/>
            <person name="Zhou Y."/>
        </authorList>
    </citation>
    <scope>NUCLEOTIDE SEQUENCE</scope>
    <source>
        <strain evidence="12">CGMCC 1.15360</strain>
    </source>
</reference>
<dbReference type="NCBIfam" id="TIGR01701">
    <property type="entry name" value="Fdhalpha-like"/>
    <property type="match status" value="1"/>
</dbReference>
<evidence type="ECO:0000256" key="1">
    <source>
        <dbReference type="ARBA" id="ARBA00001942"/>
    </source>
</evidence>
<keyword evidence="7" id="KW-0560">Oxidoreductase</keyword>
<dbReference type="GO" id="GO:0051539">
    <property type="term" value="F:4 iron, 4 sulfur cluster binding"/>
    <property type="evidence" value="ECO:0007669"/>
    <property type="project" value="UniProtKB-KW"/>
</dbReference>
<evidence type="ECO:0000256" key="10">
    <source>
        <dbReference type="SAM" id="MobiDB-lite"/>
    </source>
</evidence>
<evidence type="ECO:0000313" key="12">
    <source>
        <dbReference type="EMBL" id="GGD74503.1"/>
    </source>
</evidence>
<dbReference type="CDD" id="cd02767">
    <property type="entry name" value="MopB_ydeP"/>
    <property type="match status" value="1"/>
</dbReference>
<feature type="region of interest" description="Disordered" evidence="10">
    <location>
        <begin position="1"/>
        <end position="26"/>
    </location>
</feature>
<dbReference type="InterPro" id="IPR010046">
    <property type="entry name" value="Mopterin_OxRdtse_a_bac"/>
</dbReference>
<dbReference type="PANTHER" id="PTHR43105">
    <property type="entry name" value="RESPIRATORY NITRATE REDUCTASE"/>
    <property type="match status" value="1"/>
</dbReference>
<dbReference type="RefSeq" id="WP_082922547.1">
    <property type="nucleotide sequence ID" value="NZ_BMIP01000005.1"/>
</dbReference>
<dbReference type="InterPro" id="IPR037951">
    <property type="entry name" value="MopB_CT_YdeP"/>
</dbReference>
<feature type="domain" description="Molybdopterin oxidoreductase" evidence="11">
    <location>
        <begin position="122"/>
        <end position="448"/>
    </location>
</feature>
<dbReference type="InterPro" id="IPR050123">
    <property type="entry name" value="Prok_molybdopt-oxidoreductase"/>
</dbReference>
<gene>
    <name evidence="12" type="ORF">GCM10010990_25240</name>
</gene>
<comment type="cofactor">
    <cofactor evidence="2">
        <name>[4Fe-4S] cluster</name>
        <dbReference type="ChEBI" id="CHEBI:49883"/>
    </cofactor>
</comment>
<evidence type="ECO:0000256" key="8">
    <source>
        <dbReference type="ARBA" id="ARBA00023004"/>
    </source>
</evidence>
<evidence type="ECO:0000256" key="5">
    <source>
        <dbReference type="ARBA" id="ARBA00022505"/>
    </source>
</evidence>
<evidence type="ECO:0000256" key="9">
    <source>
        <dbReference type="ARBA" id="ARBA00023014"/>
    </source>
</evidence>
<dbReference type="CDD" id="cd02787">
    <property type="entry name" value="MopB_CT_ydeP"/>
    <property type="match status" value="1"/>
</dbReference>
<dbReference type="Proteomes" id="UP000612349">
    <property type="component" value="Unassembled WGS sequence"/>
</dbReference>
<keyword evidence="6" id="KW-0479">Metal-binding</keyword>
<evidence type="ECO:0000259" key="11">
    <source>
        <dbReference type="Pfam" id="PF00384"/>
    </source>
</evidence>
<dbReference type="InterPro" id="IPR006656">
    <property type="entry name" value="Mopterin_OxRdtase"/>
</dbReference>
<dbReference type="EMBL" id="BMIP01000005">
    <property type="protein sequence ID" value="GGD74503.1"/>
    <property type="molecule type" value="Genomic_DNA"/>
</dbReference>
<comment type="cofactor">
    <cofactor evidence="1">
        <name>Mo-bis(molybdopterin guanine dinucleotide)</name>
        <dbReference type="ChEBI" id="CHEBI:60539"/>
    </cofactor>
</comment>
<dbReference type="GO" id="GO:0016020">
    <property type="term" value="C:membrane"/>
    <property type="evidence" value="ECO:0007669"/>
    <property type="project" value="TreeGrafter"/>
</dbReference>
<sequence length="772" mass="84680">MADQENRGPDAEAPTLPEPREYEHAAGGWGSVQGISRIELAEMAGPGALDTLKEQNKPGGYMCSSCAWTKPPNPHPFEFCENGAKATLWDLTTRRCGPEFFARHTVSELAARSDYELEQVGRLTHPMRYDAATDKYVETGWDEAFAAIGAKLNELDPKSVTFYASGKAGLEASYLYALFARIYGHNNLPDSSNMCHETTSVGLKKVVGSPVGTCQLEDLEHCDAIFYLGQNPGTNSPRILHPLKDAVKRGCKIVVFNPLREKGLVEFTDPQNPIQMTVGKPTKMNHMYLQVRSGGDIAALMGVMKRVIERDEMAQAAGEKRVLDTAFIEQHTNGLPAFLDTLKGTSWSSIEKNSGIARTDLEAAGDVYADAKNVIGIYGMGLTQHVHGSQAIGMLVNLLLLGGNMGRKGAGCSPIRGHSNVQGQRTVGITEKTALAPVDKYRELFGVETPEEDGNTTVDFLEGVIDGSAKGFVGLGGNLAKAVPDHARIHPCWRDLELTVHIATRLNKTHCMPGKESWILPCLVRAEKDMQESGNQQVSIEDSFSHIYGSIGKREPASEHLLSETAIVCRMAKATVPANPRVKWDEWQGDYAKIRNLIAQSFPQEFHDMNVRMDQPGGFYRGNPAHERIWKTDSGRAEFTDPSVLNSCGIGDADGRFHLVTLRSNDQFNTTIYGHSDRLRGLKGSRMIVMMSPQDIVNHGLREGQVISLATDTDGRDDFHRSVAGLEVVPYDLPRGTLAGYFPELNALVPLWYHDRLSKTPASKGIPVRVLA</sequence>
<organism evidence="12 13">
    <name type="scientific">Croceicoccus mobilis</name>
    <dbReference type="NCBI Taxonomy" id="1703339"/>
    <lineage>
        <taxon>Bacteria</taxon>
        <taxon>Pseudomonadati</taxon>
        <taxon>Pseudomonadota</taxon>
        <taxon>Alphaproteobacteria</taxon>
        <taxon>Sphingomonadales</taxon>
        <taxon>Erythrobacteraceae</taxon>
        <taxon>Croceicoccus</taxon>
    </lineage>
</organism>
<evidence type="ECO:0000256" key="2">
    <source>
        <dbReference type="ARBA" id="ARBA00001966"/>
    </source>
</evidence>
<keyword evidence="5" id="KW-0500">Molybdenum</keyword>
<comment type="similarity">
    <text evidence="3">Belongs to the prokaryotic molybdopterin-containing oxidoreductase family.</text>
</comment>
<keyword evidence="13" id="KW-1185">Reference proteome</keyword>
<dbReference type="Pfam" id="PF00384">
    <property type="entry name" value="Molybdopterin"/>
    <property type="match status" value="1"/>
</dbReference>
<dbReference type="InterPro" id="IPR009010">
    <property type="entry name" value="Asp_de-COase-like_dom_sf"/>
</dbReference>
<comment type="caution">
    <text evidence="12">The sequence shown here is derived from an EMBL/GenBank/DDBJ whole genome shotgun (WGS) entry which is preliminary data.</text>
</comment>
<dbReference type="Gene3D" id="3.40.228.10">
    <property type="entry name" value="Dimethylsulfoxide Reductase, domain 2"/>
    <property type="match status" value="1"/>
</dbReference>
<dbReference type="GO" id="GO:0008863">
    <property type="term" value="F:formate dehydrogenase (NAD+) activity"/>
    <property type="evidence" value="ECO:0007669"/>
    <property type="project" value="InterPro"/>
</dbReference>
<keyword evidence="4" id="KW-0004">4Fe-4S</keyword>